<dbReference type="EMBL" id="HBIS01006742">
    <property type="protein sequence ID" value="CAE0612280.1"/>
    <property type="molecule type" value="Transcribed_RNA"/>
</dbReference>
<organism evidence="3">
    <name type="scientific">Picocystis salinarum</name>
    <dbReference type="NCBI Taxonomy" id="88271"/>
    <lineage>
        <taxon>Eukaryota</taxon>
        <taxon>Viridiplantae</taxon>
        <taxon>Chlorophyta</taxon>
        <taxon>Picocystophyceae</taxon>
        <taxon>Picocystales</taxon>
        <taxon>Picocystaceae</taxon>
        <taxon>Picocystis</taxon>
    </lineage>
</organism>
<evidence type="ECO:0000313" key="4">
    <source>
        <dbReference type="EMBL" id="CAE0612280.1"/>
    </source>
</evidence>
<dbReference type="AlphaFoldDB" id="A0A6U9RJH3"/>
<reference evidence="3" key="1">
    <citation type="submission" date="2021-01" db="EMBL/GenBank/DDBJ databases">
        <authorList>
            <person name="Corre E."/>
            <person name="Pelletier E."/>
            <person name="Niang G."/>
            <person name="Scheremetjew M."/>
            <person name="Finn R."/>
            <person name="Kale V."/>
            <person name="Holt S."/>
            <person name="Cochrane G."/>
            <person name="Meng A."/>
            <person name="Brown T."/>
            <person name="Cohen L."/>
        </authorList>
    </citation>
    <scope>NUCLEOTIDE SEQUENCE</scope>
    <source>
        <strain evidence="3">CCMP1897</strain>
    </source>
</reference>
<name>A0A6U9RJH3_9CHLO</name>
<dbReference type="EMBL" id="HBIS01006741">
    <property type="protein sequence ID" value="CAE0612279.1"/>
    <property type="molecule type" value="Transcribed_RNA"/>
</dbReference>
<accession>A0A6U9RJH3</accession>
<feature type="region of interest" description="Disordered" evidence="2">
    <location>
        <begin position="153"/>
        <end position="186"/>
    </location>
</feature>
<feature type="coiled-coil region" evidence="1">
    <location>
        <begin position="57"/>
        <end position="84"/>
    </location>
</feature>
<evidence type="ECO:0000256" key="1">
    <source>
        <dbReference type="SAM" id="Coils"/>
    </source>
</evidence>
<protein>
    <submittedName>
        <fullName evidence="3">Uncharacterized protein</fullName>
    </submittedName>
</protein>
<evidence type="ECO:0000256" key="2">
    <source>
        <dbReference type="SAM" id="MobiDB-lite"/>
    </source>
</evidence>
<sequence length="221" mass="25577">MAVRQLQMAKKAWEDGHVRGGRAMHVVAKLATEWNTHERSEKEMHVPLARAVEETVREKARTAVHDALDALERMEDACEHMRNAQECVRKGTCREWIRRLATGYESERKRKRQAAWIAFQTMRRCCPTCLQANDVAAIQNRFHNDLARADRDGNVRENTLQSTSAWTLDDNATDSRERRRGVRDPPTMEQHMVVCQTIWKLHLETDPSSVDKLIQIILRPG</sequence>
<keyword evidence="1" id="KW-0175">Coiled coil</keyword>
<gene>
    <name evidence="3" type="ORF">PSAL00342_LOCUS6114</name>
    <name evidence="4" type="ORF">PSAL00342_LOCUS6115</name>
</gene>
<evidence type="ECO:0000313" key="3">
    <source>
        <dbReference type="EMBL" id="CAE0612279.1"/>
    </source>
</evidence>
<proteinExistence type="predicted"/>
<feature type="compositionally biased region" description="Polar residues" evidence="2">
    <location>
        <begin position="156"/>
        <end position="166"/>
    </location>
</feature>